<evidence type="ECO:0000313" key="7">
    <source>
        <dbReference type="Proteomes" id="UP000001213"/>
    </source>
</evidence>
<dbReference type="EMBL" id="CP001967">
    <property type="protein sequence ID" value="ADG80837.1"/>
    <property type="molecule type" value="Genomic_DNA"/>
</dbReference>
<dbReference type="InterPro" id="IPR002543">
    <property type="entry name" value="FtsK_dom"/>
</dbReference>
<dbReference type="eggNOG" id="COG1674">
    <property type="taxonomic scope" value="Bacteria"/>
</dbReference>
<keyword evidence="6" id="KW-0132">Cell division</keyword>
<dbReference type="Proteomes" id="UP000001213">
    <property type="component" value="Plasmid pTpau01"/>
</dbReference>
<evidence type="ECO:0000256" key="1">
    <source>
        <dbReference type="ARBA" id="ARBA00022741"/>
    </source>
</evidence>
<keyword evidence="2 3" id="KW-0067">ATP-binding</keyword>
<dbReference type="PANTHER" id="PTHR22683:SF41">
    <property type="entry name" value="DNA TRANSLOCASE FTSK"/>
    <property type="match status" value="1"/>
</dbReference>
<proteinExistence type="predicted"/>
<feature type="compositionally biased region" description="Acidic residues" evidence="4">
    <location>
        <begin position="1"/>
        <end position="14"/>
    </location>
</feature>
<dbReference type="GO" id="GO:0005524">
    <property type="term" value="F:ATP binding"/>
    <property type="evidence" value="ECO:0007669"/>
    <property type="project" value="UniProtKB-UniRule"/>
</dbReference>
<keyword evidence="1 3" id="KW-0547">Nucleotide-binding</keyword>
<keyword evidence="6" id="KW-0614">Plasmid</keyword>
<name>D5UYZ0_TSUPD</name>
<geneLocation type="plasmid" evidence="6 7">
    <name>pTpau01</name>
</geneLocation>
<dbReference type="PANTHER" id="PTHR22683">
    <property type="entry name" value="SPORULATION PROTEIN RELATED"/>
    <property type="match status" value="1"/>
</dbReference>
<dbReference type="RefSeq" id="WP_013128824.1">
    <property type="nucleotide sequence ID" value="NC_014159.1"/>
</dbReference>
<gene>
    <name evidence="6" type="ordered locus">Tpau_4271</name>
</gene>
<reference evidence="7" key="1">
    <citation type="submission" date="2010-03" db="EMBL/GenBank/DDBJ databases">
        <title>The complete plasmid of Tsukamurella paurometabola DSM 20162.</title>
        <authorList>
            <consortium name="US DOE Joint Genome Institute (JGI-PGF)"/>
            <person name="Lucas S."/>
            <person name="Copeland A."/>
            <person name="Lapidus A."/>
            <person name="Glavina del Rio T."/>
            <person name="Dalin E."/>
            <person name="Tice H."/>
            <person name="Bruce D."/>
            <person name="Goodwin L."/>
            <person name="Pitluck S."/>
            <person name="Kyrpides N."/>
            <person name="Mavromatis K."/>
            <person name="Ivanova N."/>
            <person name="Mikhailova N."/>
            <person name="Munk A.C."/>
            <person name="Brettin T."/>
            <person name="Detter J.C."/>
            <person name="Tapia R."/>
            <person name="Han C."/>
            <person name="Larimer F."/>
            <person name="Land M."/>
            <person name="Hauser L."/>
            <person name="Markowitz V."/>
            <person name="Cheng J.-F."/>
            <person name="Hugenholtz P."/>
            <person name="Woyke T."/>
            <person name="Wu D."/>
            <person name="Jando M."/>
            <person name="Brambilla E."/>
            <person name="Klenk H.-P."/>
            <person name="Eisen J.A."/>
        </authorList>
    </citation>
    <scope>NUCLEOTIDE SEQUENCE [LARGE SCALE GENOMIC DNA]</scope>
    <source>
        <strain evidence="7">ATCC 8368 / DSM 20162 / CCUG 35730 / CIP 100753 / JCM 10117 / KCTC 9821 / NBRC 16120 / NCIMB 702349 / NCTC 13040</strain>
        <plasmid evidence="7">pTpau01</plasmid>
    </source>
</reference>
<evidence type="ECO:0000256" key="2">
    <source>
        <dbReference type="ARBA" id="ARBA00022840"/>
    </source>
</evidence>
<evidence type="ECO:0000259" key="5">
    <source>
        <dbReference type="PROSITE" id="PS50901"/>
    </source>
</evidence>
<dbReference type="InterPro" id="IPR050206">
    <property type="entry name" value="FtsK/SpoIIIE/SftA"/>
</dbReference>
<feature type="region of interest" description="Disordered" evidence="4">
    <location>
        <begin position="1"/>
        <end position="47"/>
    </location>
</feature>
<dbReference type="HOGENOM" id="CLU_472456_0_0_11"/>
<protein>
    <submittedName>
        <fullName evidence="6">Cell division FtsK/SpoIIIE</fullName>
    </submittedName>
</protein>
<keyword evidence="7" id="KW-1185">Reference proteome</keyword>
<dbReference type="Gene3D" id="3.40.50.300">
    <property type="entry name" value="P-loop containing nucleotide triphosphate hydrolases"/>
    <property type="match status" value="1"/>
</dbReference>
<feature type="domain" description="FtsK" evidence="5">
    <location>
        <begin position="342"/>
        <end position="529"/>
    </location>
</feature>
<keyword evidence="6" id="KW-0131">Cell cycle</keyword>
<dbReference type="PROSITE" id="PS50901">
    <property type="entry name" value="FTSK"/>
    <property type="match status" value="1"/>
</dbReference>
<dbReference type="Pfam" id="PF01580">
    <property type="entry name" value="FtsK_SpoIIIE"/>
    <property type="match status" value="1"/>
</dbReference>
<sequence length="577" mass="60591">MSDPLDELIGDNDADPPKRSAGTSRPPNVKAARAERGTQDAAAAAATRAEARAEQAARVGRAADQVAAATADARAAAATLQMPAEADPIAAGRSAAEKLVDRWHEALTDPVIVAALGLPVGATGVARIDQLDALVVTVTLPAHITGIRVESLDLVRLAIDARFKSGEHRVSVSPSMRGPNGELVVLIVRDNAVDSSAEYRKASPAAAAFFLDVDHAQRRCFYSAGLTITRPDPAGQARTMAPRVLAARIGPTGPEFDVEILPGQTFEMWRAGAGKLAAMFKTPALDVVPHQHLARIRLNSRPLEFPRTVPLSPTAFVRPTTEAERAAAAPHLVVPIGVTATGERITVPLARRPHFVIAGTSGAGKSTTLRMMVSALGLQGAKLLLGDFKESTDMTSLADIPGVVHVATSVPTIARMIAWLGDELEWRKAVTAALAARGIDTPSWEPIVMIVDEWGAGISALIKGDTKSARELGESLLSIVTQLFAQGRSFAMHAGLSMQDTYVESLSGKIRQNASTKIVVGKPSTGSAAAHINALFEAGSEQAAALEAAKGIVDGMRGVGGHRKLPTGGHLRRILWP</sequence>
<dbReference type="GO" id="GO:0051301">
    <property type="term" value="P:cell division"/>
    <property type="evidence" value="ECO:0007669"/>
    <property type="project" value="UniProtKB-KW"/>
</dbReference>
<organism evidence="6 7">
    <name type="scientific">Tsukamurella paurometabola (strain ATCC 8368 / DSM 20162 / CCUG 35730 / CIP 100753 / JCM 10117 / KCTC 9821 / NBRC 16120 / NCIMB 702349 / NCTC 13040)</name>
    <name type="common">Corynebacterium paurometabolum</name>
    <dbReference type="NCBI Taxonomy" id="521096"/>
    <lineage>
        <taxon>Bacteria</taxon>
        <taxon>Bacillati</taxon>
        <taxon>Actinomycetota</taxon>
        <taxon>Actinomycetes</taxon>
        <taxon>Mycobacteriales</taxon>
        <taxon>Tsukamurellaceae</taxon>
        <taxon>Tsukamurella</taxon>
    </lineage>
</organism>
<dbReference type="KEGG" id="tpr:Tpau_4271"/>
<evidence type="ECO:0000313" key="6">
    <source>
        <dbReference type="EMBL" id="ADG80837.1"/>
    </source>
</evidence>
<dbReference type="GO" id="GO:0003677">
    <property type="term" value="F:DNA binding"/>
    <property type="evidence" value="ECO:0007669"/>
    <property type="project" value="InterPro"/>
</dbReference>
<dbReference type="SUPFAM" id="SSF52540">
    <property type="entry name" value="P-loop containing nucleoside triphosphate hydrolases"/>
    <property type="match status" value="1"/>
</dbReference>
<reference evidence="6 7" key="2">
    <citation type="journal article" date="2011" name="Stand. Genomic Sci.">
        <title>Complete genome sequence of Tsukamurella paurometabola type strain (no. 33).</title>
        <authorList>
            <person name="Munk A.C."/>
            <person name="Lapidus A."/>
            <person name="Lucas S."/>
            <person name="Nolan M."/>
            <person name="Tice H."/>
            <person name="Cheng J.F."/>
            <person name="Del Rio T.G."/>
            <person name="Goodwin L."/>
            <person name="Pitluck S."/>
            <person name="Liolios K."/>
            <person name="Huntemann M."/>
            <person name="Ivanova N."/>
            <person name="Mavromatis K."/>
            <person name="Mikhailova N."/>
            <person name="Pati A."/>
            <person name="Chen A."/>
            <person name="Palaniappan K."/>
            <person name="Tapia R."/>
            <person name="Han C."/>
            <person name="Land M."/>
            <person name="Hauser L."/>
            <person name="Chang Y.J."/>
            <person name="Jeffries C.D."/>
            <person name="Brettin T."/>
            <person name="Yasawong M."/>
            <person name="Brambilla E.M."/>
            <person name="Rohde M."/>
            <person name="Sikorski J."/>
            <person name="Goker M."/>
            <person name="Detter J.C."/>
            <person name="Woyke T."/>
            <person name="Bristow J."/>
            <person name="Eisen J.A."/>
            <person name="Markowitz V."/>
            <person name="Hugenholtz P."/>
            <person name="Kyrpides N.C."/>
            <person name="Klenk H.P."/>
        </authorList>
    </citation>
    <scope>NUCLEOTIDE SEQUENCE [LARGE SCALE GENOMIC DNA]</scope>
    <source>
        <strain evidence="7">ATCC 8368 / DSM 20162 / CCUG 35730 / CIP 100753 / JCM 10117 / KCTC 9821 / NBRC 16120 / NCIMB 702349 / NCTC 13040</strain>
        <plasmid evidence="6">pTpau01</plasmid>
    </source>
</reference>
<evidence type="ECO:0000256" key="3">
    <source>
        <dbReference type="PROSITE-ProRule" id="PRU00289"/>
    </source>
</evidence>
<dbReference type="InterPro" id="IPR027417">
    <property type="entry name" value="P-loop_NTPase"/>
</dbReference>
<dbReference type="AlphaFoldDB" id="D5UYZ0"/>
<evidence type="ECO:0000256" key="4">
    <source>
        <dbReference type="SAM" id="MobiDB-lite"/>
    </source>
</evidence>
<feature type="binding site" evidence="3">
    <location>
        <begin position="359"/>
        <end position="366"/>
    </location>
    <ligand>
        <name>ATP</name>
        <dbReference type="ChEBI" id="CHEBI:30616"/>
    </ligand>
</feature>
<accession>D5UYZ0</accession>